<evidence type="ECO:0000313" key="1">
    <source>
        <dbReference type="EMBL" id="GAT43256.1"/>
    </source>
</evidence>
<keyword evidence="2" id="KW-1185">Reference proteome</keyword>
<dbReference type="EMBL" id="DF838767">
    <property type="protein sequence ID" value="GAT43256.1"/>
    <property type="molecule type" value="Genomic_DNA"/>
</dbReference>
<gene>
    <name evidence="1" type="ORF">MCHLO_00945</name>
</gene>
<organism evidence="1 2">
    <name type="scientific">Mycena chlorophos</name>
    <name type="common">Agaric fungus</name>
    <name type="synonym">Agaricus chlorophos</name>
    <dbReference type="NCBI Taxonomy" id="658473"/>
    <lineage>
        <taxon>Eukaryota</taxon>
        <taxon>Fungi</taxon>
        <taxon>Dikarya</taxon>
        <taxon>Basidiomycota</taxon>
        <taxon>Agaricomycotina</taxon>
        <taxon>Agaricomycetes</taxon>
        <taxon>Agaricomycetidae</taxon>
        <taxon>Agaricales</taxon>
        <taxon>Marasmiineae</taxon>
        <taxon>Mycenaceae</taxon>
        <taxon>Mycena</taxon>
    </lineage>
</organism>
<reference evidence="1" key="1">
    <citation type="submission" date="2014-09" db="EMBL/GenBank/DDBJ databases">
        <title>Genome sequence of the luminous mushroom Mycena chlorophos for searching fungal bioluminescence genes.</title>
        <authorList>
            <person name="Tanaka Y."/>
            <person name="Kasuga D."/>
            <person name="Oba Y."/>
            <person name="Hase S."/>
            <person name="Sato K."/>
            <person name="Oba Y."/>
            <person name="Sakakibara Y."/>
        </authorList>
    </citation>
    <scope>NUCLEOTIDE SEQUENCE</scope>
</reference>
<proteinExistence type="predicted"/>
<sequence length="345" mass="37509">IPLGLIPSHRLFTGSQQLPSSTSSIALPAAVPTWVTPTARKHLHNLLHFVSDALAIALQPTTVSAPTSWQQKISSNGDRYNPFRELGPSRARVGTALATNSDSAAGLFSTLIFRGILFNTEFLLQDPLCIRDYRSLSAFDANIAAAKDAYMQANNSTPKPAYFCSMVAYGQPAKDRKIEHAAAYAKLCHFPGIGDLAGYLLAADYTYASPQRVQAPTAAELGKIIASLNAGAASGLELLGLIPPRKRTWKLKLVTRNGTKWRIPTIHIAKPSAEDCAAAIPVIYEVLKAHISPALHAQIRLDYVMVEHLLCKVSRAWKEDIAEEYFEFDLFSAPGPKPQAYAVDS</sequence>
<dbReference type="Proteomes" id="UP000815677">
    <property type="component" value="Unassembled WGS sequence"/>
</dbReference>
<protein>
    <submittedName>
        <fullName evidence="1">Uncharacterized protein</fullName>
    </submittedName>
</protein>
<feature type="non-terminal residue" evidence="1">
    <location>
        <position position="1"/>
    </location>
</feature>
<evidence type="ECO:0000313" key="2">
    <source>
        <dbReference type="Proteomes" id="UP000815677"/>
    </source>
</evidence>
<name>A0ABQ0L0G4_MYCCL</name>
<accession>A0ABQ0L0G4</accession>